<gene>
    <name evidence="6" type="ORF">S01H1_33493</name>
</gene>
<dbReference type="GO" id="GO:0051536">
    <property type="term" value="F:iron-sulfur cluster binding"/>
    <property type="evidence" value="ECO:0007669"/>
    <property type="project" value="UniProtKB-KW"/>
</dbReference>
<dbReference type="EMBL" id="BARS01020798">
    <property type="protein sequence ID" value="GAG11482.1"/>
    <property type="molecule type" value="Genomic_DNA"/>
</dbReference>
<dbReference type="GO" id="GO:0046872">
    <property type="term" value="F:metal ion binding"/>
    <property type="evidence" value="ECO:0007669"/>
    <property type="project" value="UniProtKB-KW"/>
</dbReference>
<organism evidence="6">
    <name type="scientific">marine sediment metagenome</name>
    <dbReference type="NCBI Taxonomy" id="412755"/>
    <lineage>
        <taxon>unclassified sequences</taxon>
        <taxon>metagenomes</taxon>
        <taxon>ecological metagenomes</taxon>
    </lineage>
</organism>
<sequence>LKRFQFWHRKFGRQGIEPERLQLYWNSASEGKEWAAKMREVHEVVQKYAKKLAEGVASGEPTS</sequence>
<keyword evidence="4" id="KW-0411">Iron-sulfur</keyword>
<proteinExistence type="predicted"/>
<feature type="non-terminal residue" evidence="6">
    <location>
        <position position="1"/>
    </location>
</feature>
<keyword evidence="2" id="KW-0560">Oxidoreductase</keyword>
<dbReference type="AlphaFoldDB" id="X0VJX4"/>
<accession>X0VJX4</accession>
<evidence type="ECO:0000256" key="3">
    <source>
        <dbReference type="ARBA" id="ARBA00023004"/>
    </source>
</evidence>
<name>X0VJX4_9ZZZZ</name>
<evidence type="ECO:0000256" key="1">
    <source>
        <dbReference type="ARBA" id="ARBA00022723"/>
    </source>
</evidence>
<feature type="domain" description="F420-non-reducing hydrogenase iron-sulfur subunit D" evidence="5">
    <location>
        <begin position="2"/>
        <end position="47"/>
    </location>
</feature>
<keyword evidence="3" id="KW-0408">Iron</keyword>
<reference evidence="6" key="1">
    <citation type="journal article" date="2014" name="Front. Microbiol.">
        <title>High frequency of phylogenetically diverse reductive dehalogenase-homologous genes in deep subseafloor sedimentary metagenomes.</title>
        <authorList>
            <person name="Kawai M."/>
            <person name="Futagami T."/>
            <person name="Toyoda A."/>
            <person name="Takaki Y."/>
            <person name="Nishi S."/>
            <person name="Hori S."/>
            <person name="Arai W."/>
            <person name="Tsubouchi T."/>
            <person name="Morono Y."/>
            <person name="Uchiyama I."/>
            <person name="Ito T."/>
            <person name="Fujiyama A."/>
            <person name="Inagaki F."/>
            <person name="Takami H."/>
        </authorList>
    </citation>
    <scope>NUCLEOTIDE SEQUENCE</scope>
    <source>
        <strain evidence="6">Expedition CK06-06</strain>
    </source>
</reference>
<dbReference type="Pfam" id="PF02662">
    <property type="entry name" value="FlpD"/>
    <property type="match status" value="1"/>
</dbReference>
<evidence type="ECO:0000256" key="2">
    <source>
        <dbReference type="ARBA" id="ARBA00023002"/>
    </source>
</evidence>
<dbReference type="InterPro" id="IPR003813">
    <property type="entry name" value="MvhD/FlpD"/>
</dbReference>
<dbReference type="GO" id="GO:0016491">
    <property type="term" value="F:oxidoreductase activity"/>
    <property type="evidence" value="ECO:0007669"/>
    <property type="project" value="UniProtKB-KW"/>
</dbReference>
<keyword evidence="1" id="KW-0479">Metal-binding</keyword>
<protein>
    <recommendedName>
        <fullName evidence="5">F420-non-reducing hydrogenase iron-sulfur subunit D domain-containing protein</fullName>
    </recommendedName>
</protein>
<comment type="caution">
    <text evidence="6">The sequence shown here is derived from an EMBL/GenBank/DDBJ whole genome shotgun (WGS) entry which is preliminary data.</text>
</comment>
<evidence type="ECO:0000256" key="4">
    <source>
        <dbReference type="ARBA" id="ARBA00023014"/>
    </source>
</evidence>
<evidence type="ECO:0000313" key="6">
    <source>
        <dbReference type="EMBL" id="GAG11482.1"/>
    </source>
</evidence>
<evidence type="ECO:0000259" key="5">
    <source>
        <dbReference type="Pfam" id="PF02662"/>
    </source>
</evidence>